<sequence length="305" mass="34373">MEITSSRIASPRISAIALRSPPMGAALLDRLTTFSKLLPPFLRSPAKGRNESRSPSTHFREMPVSRSVGGRSPTRGCSPNTSTTSIASSRSANLYEWARIRRRSSCVSSTSFNESGASYTQIPKDQIKEGNAFISACTNGNAQKVREMLDEKPLLVNYVEPFMNNYTPLHYAAQRGKLDIVMALVEKGADVNAVTYRYTPLHLAAAAGHEDIIRYLEKQPNMKLWLIDANGRTFEDCWNRPEGKRFIDVNVGLNKSTFRNVQMSSDFYFDLKKSDRTQRSNEETTDDEMSKRGTLSKRIFRKILK</sequence>
<feature type="repeat" description="ANK" evidence="3">
    <location>
        <begin position="164"/>
        <end position="196"/>
    </location>
</feature>
<dbReference type="PROSITE" id="PS50297">
    <property type="entry name" value="ANK_REP_REGION"/>
    <property type="match status" value="2"/>
</dbReference>
<keyword evidence="2 3" id="KW-0040">ANK repeat</keyword>
<dbReference type="Gene3D" id="1.25.40.20">
    <property type="entry name" value="Ankyrin repeat-containing domain"/>
    <property type="match status" value="1"/>
</dbReference>
<reference evidence="5" key="2">
    <citation type="journal article" date="2015" name="Genome Biol.">
        <title>Comparative genomics of Steinernema reveals deeply conserved gene regulatory networks.</title>
        <authorList>
            <person name="Dillman A.R."/>
            <person name="Macchietto M."/>
            <person name="Porter C.F."/>
            <person name="Rogers A."/>
            <person name="Williams B."/>
            <person name="Antoshechkin I."/>
            <person name="Lee M.M."/>
            <person name="Goodwin Z."/>
            <person name="Lu X."/>
            <person name="Lewis E.E."/>
            <person name="Goodrich-Blair H."/>
            <person name="Stock S.P."/>
            <person name="Adams B.J."/>
            <person name="Sternberg P.W."/>
            <person name="Mortazavi A."/>
        </authorList>
    </citation>
    <scope>NUCLEOTIDE SEQUENCE [LARGE SCALE GENOMIC DNA]</scope>
    <source>
        <strain evidence="5">ALL</strain>
    </source>
</reference>
<proteinExistence type="predicted"/>
<dbReference type="SUPFAM" id="SSF48403">
    <property type="entry name" value="Ankyrin repeat"/>
    <property type="match status" value="1"/>
</dbReference>
<evidence type="ECO:0000256" key="4">
    <source>
        <dbReference type="SAM" id="MobiDB-lite"/>
    </source>
</evidence>
<evidence type="ECO:0000256" key="1">
    <source>
        <dbReference type="ARBA" id="ARBA00022737"/>
    </source>
</evidence>
<dbReference type="SMART" id="SM00248">
    <property type="entry name" value="ANK"/>
    <property type="match status" value="3"/>
</dbReference>
<reference evidence="5" key="1">
    <citation type="submission" date="2013-11" db="EMBL/GenBank/DDBJ databases">
        <authorList>
            <person name="Sternberg P."/>
            <person name="Dillman A."/>
            <person name="Macchietto M."/>
        </authorList>
    </citation>
    <scope>NUCLEOTIDE SEQUENCE</scope>
    <source>
        <strain evidence="5">ALL</strain>
    </source>
</reference>
<dbReference type="PROSITE" id="PS50088">
    <property type="entry name" value="ANK_REPEAT"/>
    <property type="match status" value="2"/>
</dbReference>
<reference evidence="5" key="3">
    <citation type="journal article" date="2019" name="G3 (Bethesda)">
        <title>Hybrid Assembly of the Genome of the Entomopathogenic Nematode Steinernema carpocapsae Identifies the X-Chromosome.</title>
        <authorList>
            <person name="Serra L."/>
            <person name="Macchietto M."/>
            <person name="Macias-Munoz A."/>
            <person name="McGill C.J."/>
            <person name="Rodriguez I.M."/>
            <person name="Rodriguez B."/>
            <person name="Murad R."/>
            <person name="Mortazavi A."/>
        </authorList>
    </citation>
    <scope>NUCLEOTIDE SEQUENCE</scope>
    <source>
        <strain evidence="5">ALL</strain>
    </source>
</reference>
<feature type="repeat" description="ANK" evidence="3">
    <location>
        <begin position="196"/>
        <end position="216"/>
    </location>
</feature>
<evidence type="ECO:0000256" key="2">
    <source>
        <dbReference type="ARBA" id="ARBA00023043"/>
    </source>
</evidence>
<dbReference type="Pfam" id="PF12796">
    <property type="entry name" value="Ank_2"/>
    <property type="match status" value="1"/>
</dbReference>
<evidence type="ECO:0000256" key="3">
    <source>
        <dbReference type="PROSITE-ProRule" id="PRU00023"/>
    </source>
</evidence>
<evidence type="ECO:0000313" key="5">
    <source>
        <dbReference type="EMBL" id="TKR92300.1"/>
    </source>
</evidence>
<organism evidence="5">
    <name type="scientific">Steinernema carpocapsae</name>
    <name type="common">Entomopathogenic nematode</name>
    <dbReference type="NCBI Taxonomy" id="34508"/>
    <lineage>
        <taxon>Eukaryota</taxon>
        <taxon>Metazoa</taxon>
        <taxon>Ecdysozoa</taxon>
        <taxon>Nematoda</taxon>
        <taxon>Chromadorea</taxon>
        <taxon>Rhabditida</taxon>
        <taxon>Tylenchina</taxon>
        <taxon>Panagrolaimomorpha</taxon>
        <taxon>Strongyloidoidea</taxon>
        <taxon>Steinernematidae</taxon>
        <taxon>Steinernema</taxon>
    </lineage>
</organism>
<feature type="compositionally biased region" description="Basic and acidic residues" evidence="4">
    <location>
        <begin position="48"/>
        <end position="63"/>
    </location>
</feature>
<name>A0A4U5P894_STECR</name>
<dbReference type="STRING" id="34508.A0A4U5P894"/>
<dbReference type="OrthoDB" id="10254927at2759"/>
<dbReference type="AlphaFoldDB" id="A0A4U5P894"/>
<dbReference type="InterPro" id="IPR002110">
    <property type="entry name" value="Ankyrin_rpt"/>
</dbReference>
<dbReference type="PANTHER" id="PTHR24171">
    <property type="entry name" value="ANKYRIN REPEAT DOMAIN-CONTAINING PROTEIN 39-RELATED"/>
    <property type="match status" value="1"/>
</dbReference>
<gene>
    <name evidence="5" type="ORF">L596_006981</name>
</gene>
<feature type="region of interest" description="Disordered" evidence="4">
    <location>
        <begin position="42"/>
        <end position="85"/>
    </location>
</feature>
<dbReference type="EMBL" id="AZBU02000002">
    <property type="protein sequence ID" value="TKR92300.1"/>
    <property type="molecule type" value="Genomic_DNA"/>
</dbReference>
<dbReference type="PANTHER" id="PTHR24171:SF9">
    <property type="entry name" value="ANKYRIN REPEAT DOMAIN-CONTAINING PROTEIN 39"/>
    <property type="match status" value="1"/>
</dbReference>
<protein>
    <submittedName>
        <fullName evidence="5">Uncharacterized protein</fullName>
    </submittedName>
</protein>
<accession>A0A4U5P894</accession>
<dbReference type="InterPro" id="IPR036770">
    <property type="entry name" value="Ankyrin_rpt-contain_sf"/>
</dbReference>
<keyword evidence="1" id="KW-0677">Repeat</keyword>
<comment type="caution">
    <text evidence="5">The sequence shown here is derived from an EMBL/GenBank/DDBJ whole genome shotgun (WGS) entry which is preliminary data.</text>
</comment>